<organism evidence="2 3">
    <name type="scientific">Vitis vinifera</name>
    <name type="common">Grape</name>
    <dbReference type="NCBI Taxonomy" id="29760"/>
    <lineage>
        <taxon>Eukaryota</taxon>
        <taxon>Viridiplantae</taxon>
        <taxon>Streptophyta</taxon>
        <taxon>Embryophyta</taxon>
        <taxon>Tracheophyta</taxon>
        <taxon>Spermatophyta</taxon>
        <taxon>Magnoliopsida</taxon>
        <taxon>eudicotyledons</taxon>
        <taxon>Gunneridae</taxon>
        <taxon>Pentapetalae</taxon>
        <taxon>rosids</taxon>
        <taxon>Vitales</taxon>
        <taxon>Vitaceae</taxon>
        <taxon>Viteae</taxon>
        <taxon>Vitis</taxon>
    </lineage>
</organism>
<gene>
    <name evidence="2" type="ORF">CK203_105397</name>
</gene>
<name>A0A438DDG4_VITVI</name>
<dbReference type="EMBL" id="QGNW01001674">
    <property type="protein sequence ID" value="RVW33514.1"/>
    <property type="molecule type" value="Genomic_DNA"/>
</dbReference>
<sequence length="267" mass="28503">MMRKVSKQVAMAFVKRTLARCRKFEDTGRSCFSEPALQDIIFSVPSCNSDAKSADCVGSGTASNTYNEACNHQPEALGSVTGAVSSNLERQDSHSDNLERDSSHVVQAITHSSGQVFLRAKKREMLLDNVVGSTVPSGVKGKSSERDNSVSGAGRSSLGSSRRHTSSPSVGGFSQSAANASKKVSREAGLVSPGNNPQGSSKEAEEPIDFSNLQLHELDLELSVSNDLGGHQDLGSWLNFDEDGLQDHDSVGLEIPMDDLTDLNMIM</sequence>
<evidence type="ECO:0000313" key="2">
    <source>
        <dbReference type="EMBL" id="RVW33514.1"/>
    </source>
</evidence>
<feature type="compositionally biased region" description="Low complexity" evidence="1">
    <location>
        <begin position="149"/>
        <end position="160"/>
    </location>
</feature>
<reference evidence="2 3" key="1">
    <citation type="journal article" date="2018" name="PLoS Genet.">
        <title>Population sequencing reveals clonal diversity and ancestral inbreeding in the grapevine cultivar Chardonnay.</title>
        <authorList>
            <person name="Roach M.J."/>
            <person name="Johnson D.L."/>
            <person name="Bohlmann J."/>
            <person name="van Vuuren H.J."/>
            <person name="Jones S.J."/>
            <person name="Pretorius I.S."/>
            <person name="Schmidt S.A."/>
            <person name="Borneman A.R."/>
        </authorList>
    </citation>
    <scope>NUCLEOTIDE SEQUENCE [LARGE SCALE GENOMIC DNA]</scope>
    <source>
        <strain evidence="3">cv. Chardonnay</strain>
        <tissue evidence="2">Leaf</tissue>
    </source>
</reference>
<feature type="region of interest" description="Disordered" evidence="1">
    <location>
        <begin position="133"/>
        <end position="206"/>
    </location>
</feature>
<comment type="caution">
    <text evidence="2">The sequence shown here is derived from an EMBL/GenBank/DDBJ whole genome shotgun (WGS) entry which is preliminary data.</text>
</comment>
<evidence type="ECO:0000256" key="1">
    <source>
        <dbReference type="SAM" id="MobiDB-lite"/>
    </source>
</evidence>
<dbReference type="PANTHER" id="PTHR31115">
    <property type="entry name" value="OS05G0107300 PROTEIN"/>
    <property type="match status" value="1"/>
</dbReference>
<proteinExistence type="predicted"/>
<dbReference type="Proteomes" id="UP000288805">
    <property type="component" value="Unassembled WGS sequence"/>
</dbReference>
<protein>
    <submittedName>
        <fullName evidence="2">Uncharacterized protein</fullName>
    </submittedName>
</protein>
<dbReference type="AlphaFoldDB" id="A0A438DDG4"/>
<accession>A0A438DDG4</accession>
<evidence type="ECO:0000313" key="3">
    <source>
        <dbReference type="Proteomes" id="UP000288805"/>
    </source>
</evidence>
<dbReference type="PANTHER" id="PTHR31115:SF4">
    <property type="entry name" value="SPECTRIN BETA CHAIN, BRAIN"/>
    <property type="match status" value="1"/>
</dbReference>